<feature type="region of interest" description="Disordered" evidence="1">
    <location>
        <begin position="1"/>
        <end position="35"/>
    </location>
</feature>
<evidence type="ECO:0000256" key="1">
    <source>
        <dbReference type="SAM" id="MobiDB-lite"/>
    </source>
</evidence>
<evidence type="ECO:0000256" key="2">
    <source>
        <dbReference type="SAM" id="Phobius"/>
    </source>
</evidence>
<dbReference type="RefSeq" id="WP_133410348.1">
    <property type="nucleotide sequence ID" value="NZ_SMZT01000003.1"/>
</dbReference>
<dbReference type="GeneID" id="64347698"/>
<accession>A0A4R5YDF0</accession>
<dbReference type="AlphaFoldDB" id="A0A4R5YDF0"/>
<feature type="transmembrane region" description="Helical" evidence="2">
    <location>
        <begin position="69"/>
        <end position="90"/>
    </location>
</feature>
<organism evidence="3 4">
    <name type="scientific">Kocuria rosea</name>
    <name type="common">Deinococcus erythromyxa</name>
    <name type="synonym">Micrococcus rubens</name>
    <dbReference type="NCBI Taxonomy" id="1275"/>
    <lineage>
        <taxon>Bacteria</taxon>
        <taxon>Bacillati</taxon>
        <taxon>Actinomycetota</taxon>
        <taxon>Actinomycetes</taxon>
        <taxon>Micrococcales</taxon>
        <taxon>Micrococcaceae</taxon>
        <taxon>Kocuria</taxon>
    </lineage>
</organism>
<evidence type="ECO:0000313" key="3">
    <source>
        <dbReference type="EMBL" id="TDL43090.1"/>
    </source>
</evidence>
<keyword evidence="2" id="KW-0812">Transmembrane</keyword>
<proteinExistence type="predicted"/>
<dbReference type="Proteomes" id="UP000295163">
    <property type="component" value="Unassembled WGS sequence"/>
</dbReference>
<protein>
    <submittedName>
        <fullName evidence="3">Uncharacterized protein</fullName>
    </submittedName>
</protein>
<reference evidence="3 4" key="1">
    <citation type="submission" date="2019-03" db="EMBL/GenBank/DDBJ databases">
        <title>Genome Sequencing and Assembly of Various Microbes Isolated from Partially Reclaimed Soil and Acid Mine Drainage (AMD) Site.</title>
        <authorList>
            <person name="Steinbock B."/>
            <person name="Bechtold R."/>
            <person name="Sevigny J.L."/>
            <person name="Thomas D."/>
            <person name="Cuthill L.R."/>
            <person name="Aveiro Johannsen E.J."/>
            <person name="Thomas K."/>
            <person name="Ghosh A."/>
        </authorList>
    </citation>
    <scope>NUCLEOTIDE SEQUENCE [LARGE SCALE GENOMIC DNA]</scope>
    <source>
        <strain evidence="3 4">S-A3</strain>
    </source>
</reference>
<keyword evidence="2" id="KW-0472">Membrane</keyword>
<keyword evidence="2" id="KW-1133">Transmembrane helix</keyword>
<evidence type="ECO:0000313" key="4">
    <source>
        <dbReference type="Proteomes" id="UP000295163"/>
    </source>
</evidence>
<name>A0A4R5YDF0_KOCRO</name>
<sequence length="100" mass="11272">MSVHPQMGAYHQPYPLAGNSPAQTPTPKEPSKGQRKFHLTMGAVFLFLTVGMFIFRVIGTVIVPDSEFWVAPVALAWLAALIQIPVWIIWSIKRSRRQSR</sequence>
<dbReference type="EMBL" id="SMZT01000003">
    <property type="protein sequence ID" value="TDL43090.1"/>
    <property type="molecule type" value="Genomic_DNA"/>
</dbReference>
<feature type="transmembrane region" description="Helical" evidence="2">
    <location>
        <begin position="37"/>
        <end position="63"/>
    </location>
</feature>
<gene>
    <name evidence="3" type="ORF">E2R59_09745</name>
</gene>
<comment type="caution">
    <text evidence="3">The sequence shown here is derived from an EMBL/GenBank/DDBJ whole genome shotgun (WGS) entry which is preliminary data.</text>
</comment>